<keyword evidence="7" id="KW-0698">rRNA processing</keyword>
<dbReference type="GO" id="GO:0004222">
    <property type="term" value="F:metalloendopeptidase activity"/>
    <property type="evidence" value="ECO:0007669"/>
    <property type="project" value="InterPro"/>
</dbReference>
<evidence type="ECO:0000256" key="7">
    <source>
        <dbReference type="HAMAP-Rule" id="MF_00009"/>
    </source>
</evidence>
<feature type="binding site" evidence="7">
    <location>
        <position position="131"/>
    </location>
    <ligand>
        <name>Zn(2+)</name>
        <dbReference type="ChEBI" id="CHEBI:29105"/>
        <note>catalytic</note>
    </ligand>
</feature>
<reference evidence="8 9" key="1">
    <citation type="journal article" date="2016" name="Nat. Commun.">
        <title>Thousands of microbial genomes shed light on interconnected biogeochemical processes in an aquifer system.</title>
        <authorList>
            <person name="Anantharaman K."/>
            <person name="Brown C.T."/>
            <person name="Hug L.A."/>
            <person name="Sharon I."/>
            <person name="Castelle C.J."/>
            <person name="Probst A.J."/>
            <person name="Thomas B.C."/>
            <person name="Singh A."/>
            <person name="Wilkins M.J."/>
            <person name="Karaoz U."/>
            <person name="Brodie E.L."/>
            <person name="Williams K.H."/>
            <person name="Hubbard S.S."/>
            <person name="Banfield J.F."/>
        </authorList>
    </citation>
    <scope>NUCLEOTIDE SEQUENCE [LARGE SCALE GENOMIC DNA]</scope>
</reference>
<dbReference type="InterPro" id="IPR020549">
    <property type="entry name" value="YbeY_CS"/>
</dbReference>
<dbReference type="InterPro" id="IPR002036">
    <property type="entry name" value="YbeY"/>
</dbReference>
<dbReference type="PANTHER" id="PTHR46986">
    <property type="entry name" value="ENDORIBONUCLEASE YBEY, CHLOROPLASTIC"/>
    <property type="match status" value="1"/>
</dbReference>
<dbReference type="AlphaFoldDB" id="A0A1F7VE72"/>
<feature type="binding site" evidence="7">
    <location>
        <position position="141"/>
    </location>
    <ligand>
        <name>Zn(2+)</name>
        <dbReference type="ChEBI" id="CHEBI:29105"/>
        <note>catalytic</note>
    </ligand>
</feature>
<organism evidence="8 9">
    <name type="scientific">Candidatus Uhrbacteria bacterium RIFCSPLOWO2_02_FULL_51_9</name>
    <dbReference type="NCBI Taxonomy" id="1802410"/>
    <lineage>
        <taxon>Bacteria</taxon>
        <taxon>Candidatus Uhriibacteriota</taxon>
    </lineage>
</organism>
<evidence type="ECO:0000256" key="1">
    <source>
        <dbReference type="ARBA" id="ARBA00010875"/>
    </source>
</evidence>
<evidence type="ECO:0000256" key="5">
    <source>
        <dbReference type="ARBA" id="ARBA00022801"/>
    </source>
</evidence>
<proteinExistence type="inferred from homology"/>
<dbReference type="PROSITE" id="PS01306">
    <property type="entry name" value="UPF0054"/>
    <property type="match status" value="1"/>
</dbReference>
<evidence type="ECO:0000313" key="9">
    <source>
        <dbReference type="Proteomes" id="UP000176678"/>
    </source>
</evidence>
<evidence type="ECO:0000256" key="3">
    <source>
        <dbReference type="ARBA" id="ARBA00022723"/>
    </source>
</evidence>
<keyword evidence="6 7" id="KW-0862">Zinc</keyword>
<dbReference type="SUPFAM" id="SSF55486">
    <property type="entry name" value="Metalloproteases ('zincins'), catalytic domain"/>
    <property type="match status" value="1"/>
</dbReference>
<dbReference type="NCBIfam" id="TIGR00043">
    <property type="entry name" value="rRNA maturation RNase YbeY"/>
    <property type="match status" value="1"/>
</dbReference>
<sequence length="163" mass="18798">MTELAVQFFVFLCFNIFMDCIVYRTVRGSPSVSWVQNVLKVIERRVPRNVKQRSLSTAVLFVGDRRMQTLNRLYRSVDRPTDVLAFPLDTGHVPKQQSGIGDVIINVPYVKRQARRFDVSFEEECARMLTHGVLHLLGYTHAKRMPADTMFRLQEIIVNAILA</sequence>
<keyword evidence="7" id="KW-0690">Ribosome biogenesis</keyword>
<name>A0A1F7VE72_9BACT</name>
<comment type="function">
    <text evidence="7">Single strand-specific metallo-endoribonuclease involved in late-stage 70S ribosome quality control and in maturation of the 3' terminus of the 16S rRNA.</text>
</comment>
<keyword evidence="4 7" id="KW-0255">Endonuclease</keyword>
<dbReference type="GO" id="GO:0008270">
    <property type="term" value="F:zinc ion binding"/>
    <property type="evidence" value="ECO:0007669"/>
    <property type="project" value="UniProtKB-UniRule"/>
</dbReference>
<dbReference type="HAMAP" id="MF_00009">
    <property type="entry name" value="Endoribonucl_YbeY"/>
    <property type="match status" value="1"/>
</dbReference>
<evidence type="ECO:0000256" key="2">
    <source>
        <dbReference type="ARBA" id="ARBA00022722"/>
    </source>
</evidence>
<protein>
    <recommendedName>
        <fullName evidence="7">Endoribonuclease YbeY</fullName>
        <ecNumber evidence="7">3.1.-.-</ecNumber>
    </recommendedName>
</protein>
<keyword evidence="5 7" id="KW-0378">Hydrolase</keyword>
<comment type="similarity">
    <text evidence="1 7">Belongs to the endoribonuclease YbeY family.</text>
</comment>
<keyword evidence="2 7" id="KW-0540">Nuclease</keyword>
<comment type="caution">
    <text evidence="8">The sequence shown here is derived from an EMBL/GenBank/DDBJ whole genome shotgun (WGS) entry which is preliminary data.</text>
</comment>
<dbReference type="Proteomes" id="UP000176678">
    <property type="component" value="Unassembled WGS sequence"/>
</dbReference>
<feature type="binding site" evidence="7">
    <location>
        <position position="135"/>
    </location>
    <ligand>
        <name>Zn(2+)</name>
        <dbReference type="ChEBI" id="CHEBI:29105"/>
        <note>catalytic</note>
    </ligand>
</feature>
<dbReference type="GO" id="GO:0006364">
    <property type="term" value="P:rRNA processing"/>
    <property type="evidence" value="ECO:0007669"/>
    <property type="project" value="UniProtKB-UniRule"/>
</dbReference>
<dbReference type="InterPro" id="IPR023091">
    <property type="entry name" value="MetalPrtase_cat_dom_sf_prd"/>
</dbReference>
<dbReference type="STRING" id="1802410.A3H75_02755"/>
<keyword evidence="3 7" id="KW-0479">Metal-binding</keyword>
<dbReference type="EC" id="3.1.-.-" evidence="7"/>
<evidence type="ECO:0000256" key="6">
    <source>
        <dbReference type="ARBA" id="ARBA00022833"/>
    </source>
</evidence>
<comment type="subcellular location">
    <subcellularLocation>
        <location evidence="7">Cytoplasm</location>
    </subcellularLocation>
</comment>
<comment type="cofactor">
    <cofactor evidence="7">
        <name>Zn(2+)</name>
        <dbReference type="ChEBI" id="CHEBI:29105"/>
    </cofactor>
    <text evidence="7">Binds 1 zinc ion.</text>
</comment>
<dbReference type="Gene3D" id="3.40.390.30">
    <property type="entry name" value="Metalloproteases ('zincins'), catalytic domain"/>
    <property type="match status" value="1"/>
</dbReference>
<gene>
    <name evidence="7" type="primary">ybeY</name>
    <name evidence="8" type="ORF">A3H75_02755</name>
</gene>
<accession>A0A1F7VE72</accession>
<keyword evidence="7" id="KW-0963">Cytoplasm</keyword>
<evidence type="ECO:0000256" key="4">
    <source>
        <dbReference type="ARBA" id="ARBA00022759"/>
    </source>
</evidence>
<dbReference type="GO" id="GO:0004521">
    <property type="term" value="F:RNA endonuclease activity"/>
    <property type="evidence" value="ECO:0007669"/>
    <property type="project" value="UniProtKB-UniRule"/>
</dbReference>
<dbReference type="GO" id="GO:0005737">
    <property type="term" value="C:cytoplasm"/>
    <property type="evidence" value="ECO:0007669"/>
    <property type="project" value="UniProtKB-SubCell"/>
</dbReference>
<dbReference type="EMBL" id="MGES01000030">
    <property type="protein sequence ID" value="OGL88731.1"/>
    <property type="molecule type" value="Genomic_DNA"/>
</dbReference>
<dbReference type="Pfam" id="PF02130">
    <property type="entry name" value="YbeY"/>
    <property type="match status" value="1"/>
</dbReference>
<dbReference type="PANTHER" id="PTHR46986:SF1">
    <property type="entry name" value="ENDORIBONUCLEASE YBEY, CHLOROPLASTIC"/>
    <property type="match status" value="1"/>
</dbReference>
<evidence type="ECO:0000313" key="8">
    <source>
        <dbReference type="EMBL" id="OGL88731.1"/>
    </source>
</evidence>